<dbReference type="SUPFAM" id="SSF50405">
    <property type="entry name" value="Actin-crosslinking proteins"/>
    <property type="match status" value="1"/>
</dbReference>
<dbReference type="InterPro" id="IPR006584">
    <property type="entry name" value="Cellulose-bd_IV"/>
</dbReference>
<dbReference type="InterPro" id="IPR032178">
    <property type="entry name" value="DUF5010"/>
</dbReference>
<dbReference type="Proteomes" id="UP000287394">
    <property type="component" value="Chromosome"/>
</dbReference>
<dbReference type="SUPFAM" id="SSF49785">
    <property type="entry name" value="Galactose-binding domain-like"/>
    <property type="match status" value="1"/>
</dbReference>
<dbReference type="PROSITE" id="PS51175">
    <property type="entry name" value="CBM6"/>
    <property type="match status" value="1"/>
</dbReference>
<dbReference type="Gene3D" id="3.20.20.80">
    <property type="entry name" value="Glycosidases"/>
    <property type="match status" value="1"/>
</dbReference>
<dbReference type="GO" id="GO:0015629">
    <property type="term" value="C:actin cytoskeleton"/>
    <property type="evidence" value="ECO:0007669"/>
    <property type="project" value="TreeGrafter"/>
</dbReference>
<keyword evidence="1" id="KW-0732">Signal</keyword>
<evidence type="ECO:0000313" key="3">
    <source>
        <dbReference type="Proteomes" id="UP000287394"/>
    </source>
</evidence>
<dbReference type="InterPro" id="IPR010431">
    <property type="entry name" value="Fascin"/>
</dbReference>
<reference evidence="2 3" key="1">
    <citation type="journal article" date="2019" name="Int. J. Syst. Evol. Microbiol.">
        <title>Capsulimonas corticalis gen. nov., sp. nov., an aerobic capsulated bacterium, of a novel bacterial order, Capsulimonadales ord. nov., of the class Armatimonadia of the phylum Armatimonadetes.</title>
        <authorList>
            <person name="Li J."/>
            <person name="Kudo C."/>
            <person name="Tonouchi A."/>
        </authorList>
    </citation>
    <scope>NUCLEOTIDE SEQUENCE [LARGE SCALE GENOMIC DNA]</scope>
    <source>
        <strain evidence="2 3">AX-7</strain>
    </source>
</reference>
<dbReference type="GO" id="GO:0005737">
    <property type="term" value="C:cytoplasm"/>
    <property type="evidence" value="ECO:0007669"/>
    <property type="project" value="TreeGrafter"/>
</dbReference>
<dbReference type="EMBL" id="AP025739">
    <property type="protein sequence ID" value="BDI32042.1"/>
    <property type="molecule type" value="Genomic_DNA"/>
</dbReference>
<proteinExistence type="predicted"/>
<dbReference type="KEGG" id="ccot:CCAX7_40930"/>
<dbReference type="Gene3D" id="2.60.120.260">
    <property type="entry name" value="Galactose-binding domain-like"/>
    <property type="match status" value="1"/>
</dbReference>
<sequence length="628" mass="67719">MRNTAVLLAAMAATLMTAVAAHAQFVGVTCGWNYSNDLSGPNTGMANTPLFNPDPANPNRTWDEWAEELGASGVDFVCPNLRGSYPETGLSPVNIAPLITALNNRGLNDRIKLAIFDDNASSWTAEWNEANGRGFGYAQPFDISNSANWTYLWDYNYKLFYQTVPDANRFKINGRPVIILWTGNTYFIGNMQGNMSRALLYVRQQCQSTFGFNPYIIVSGDTLSHDTTCNNPSVVDAVHNWFNPNSTGAPGYTLTNFNNVLTGALCPQFQTAANGSWVDANHGVQLDTSLQNTHGAGAQLTLIEGFTDWEEDAALFRGRNLDPTGASLGYSSTYYDYPNQRLNITRKNSNNPFPADLKEEIEGCDTFGGGVRSGPANYYRNGPISIETTADAGGGFDVGNIQANQWFEWQAVPVQGAKHFLVRVATTAANCRVHFVIDGSTKPSVTLPNTGGWQTWTTVDAGSYGAFAAGSTHTVRLVCETGGMNLNYWKLGGTIPIGSTISLQSRANNNYVTASATGASPLIASSATVGTAQLFTVVDMGNGCVALRAQINNDYVCADNGGAANLINNRTSAGLWETFQWIENTDGTISLKSNSDQEFVCAENAGANPLIANRPGHGLWEGFNYAIH</sequence>
<dbReference type="PANTHER" id="PTHR10551:SF9">
    <property type="entry name" value="FASCIN-2"/>
    <property type="match status" value="1"/>
</dbReference>
<organism evidence="2 3">
    <name type="scientific">Capsulimonas corticalis</name>
    <dbReference type="NCBI Taxonomy" id="2219043"/>
    <lineage>
        <taxon>Bacteria</taxon>
        <taxon>Bacillati</taxon>
        <taxon>Armatimonadota</taxon>
        <taxon>Armatimonadia</taxon>
        <taxon>Capsulimonadales</taxon>
        <taxon>Capsulimonadaceae</taxon>
        <taxon>Capsulimonas</taxon>
    </lineage>
</organism>
<dbReference type="Gene3D" id="2.80.10.50">
    <property type="match status" value="1"/>
</dbReference>
<dbReference type="AlphaFoldDB" id="A0A402D6E3"/>
<protein>
    <submittedName>
        <fullName evidence="2">Uncharacterized protein</fullName>
    </submittedName>
</protein>
<dbReference type="Pfam" id="PF16402">
    <property type="entry name" value="DUF5010"/>
    <property type="match status" value="1"/>
</dbReference>
<dbReference type="InterPro" id="IPR008979">
    <property type="entry name" value="Galactose-bd-like_sf"/>
</dbReference>
<dbReference type="InterPro" id="IPR005084">
    <property type="entry name" value="CBM6"/>
</dbReference>
<dbReference type="GO" id="GO:0051017">
    <property type="term" value="P:actin filament bundle assembly"/>
    <property type="evidence" value="ECO:0007669"/>
    <property type="project" value="TreeGrafter"/>
</dbReference>
<keyword evidence="3" id="KW-1185">Reference proteome</keyword>
<dbReference type="InterPro" id="IPR008999">
    <property type="entry name" value="Actin-crosslinking"/>
</dbReference>
<dbReference type="GO" id="GO:0030246">
    <property type="term" value="F:carbohydrate binding"/>
    <property type="evidence" value="ECO:0007669"/>
    <property type="project" value="InterPro"/>
</dbReference>
<dbReference type="SMART" id="SM00606">
    <property type="entry name" value="CBD_IV"/>
    <property type="match status" value="1"/>
</dbReference>
<evidence type="ECO:0000256" key="1">
    <source>
        <dbReference type="ARBA" id="ARBA00022729"/>
    </source>
</evidence>
<name>A0A402D6E3_9BACT</name>
<dbReference type="Pfam" id="PF18099">
    <property type="entry name" value="CBM_35_2"/>
    <property type="match status" value="1"/>
</dbReference>
<dbReference type="GO" id="GO:0016477">
    <property type="term" value="P:cell migration"/>
    <property type="evidence" value="ECO:0007669"/>
    <property type="project" value="TreeGrafter"/>
</dbReference>
<dbReference type="PANTHER" id="PTHR10551">
    <property type="entry name" value="FASCIN"/>
    <property type="match status" value="1"/>
</dbReference>
<dbReference type="OrthoDB" id="3311294at2"/>
<dbReference type="RefSeq" id="WP_119324998.1">
    <property type="nucleotide sequence ID" value="NZ_AP025739.1"/>
</dbReference>
<dbReference type="CDD" id="cd04080">
    <property type="entry name" value="CBM6_cellulase-like"/>
    <property type="match status" value="1"/>
</dbReference>
<evidence type="ECO:0000313" key="2">
    <source>
        <dbReference type="EMBL" id="BDI32042.1"/>
    </source>
</evidence>
<gene>
    <name evidence="2" type="ORF">CCAX7_40930</name>
</gene>
<dbReference type="GO" id="GO:0051015">
    <property type="term" value="F:actin filament binding"/>
    <property type="evidence" value="ECO:0007669"/>
    <property type="project" value="InterPro"/>
</dbReference>
<dbReference type="InterPro" id="IPR041342">
    <property type="entry name" value="CBM35"/>
</dbReference>
<accession>A0A402D6E3</accession>
<dbReference type="GO" id="GO:0007163">
    <property type="term" value="P:establishment or maintenance of cell polarity"/>
    <property type="evidence" value="ECO:0007669"/>
    <property type="project" value="TreeGrafter"/>
</dbReference>
<dbReference type="CDD" id="cd00257">
    <property type="entry name" value="beta-trefoil_FSCN-like"/>
    <property type="match status" value="1"/>
</dbReference>